<name>A0ABQ9JWI5_9CUCU</name>
<reference evidence="1" key="1">
    <citation type="journal article" date="2023" name="Insect Mol. Biol.">
        <title>Genome sequencing provides insights into the evolution of gene families encoding plant cell wall-degrading enzymes in longhorned beetles.</title>
        <authorList>
            <person name="Shin N.R."/>
            <person name="Okamura Y."/>
            <person name="Kirsch R."/>
            <person name="Pauchet Y."/>
        </authorList>
    </citation>
    <scope>NUCLEOTIDE SEQUENCE</scope>
    <source>
        <strain evidence="1">MMC_N1</strain>
    </source>
</reference>
<gene>
    <name evidence="1" type="ORF">NQ317_001476</name>
</gene>
<comment type="caution">
    <text evidence="1">The sequence shown here is derived from an EMBL/GenBank/DDBJ whole genome shotgun (WGS) entry which is preliminary data.</text>
</comment>
<dbReference type="Proteomes" id="UP001162164">
    <property type="component" value="Unassembled WGS sequence"/>
</dbReference>
<protein>
    <submittedName>
        <fullName evidence="1">Uncharacterized protein</fullName>
    </submittedName>
</protein>
<accession>A0ABQ9JWI5</accession>
<keyword evidence="2" id="KW-1185">Reference proteome</keyword>
<organism evidence="1 2">
    <name type="scientific">Molorchus minor</name>
    <dbReference type="NCBI Taxonomy" id="1323400"/>
    <lineage>
        <taxon>Eukaryota</taxon>
        <taxon>Metazoa</taxon>
        <taxon>Ecdysozoa</taxon>
        <taxon>Arthropoda</taxon>
        <taxon>Hexapoda</taxon>
        <taxon>Insecta</taxon>
        <taxon>Pterygota</taxon>
        <taxon>Neoptera</taxon>
        <taxon>Endopterygota</taxon>
        <taxon>Coleoptera</taxon>
        <taxon>Polyphaga</taxon>
        <taxon>Cucujiformia</taxon>
        <taxon>Chrysomeloidea</taxon>
        <taxon>Cerambycidae</taxon>
        <taxon>Lamiinae</taxon>
        <taxon>Monochamini</taxon>
        <taxon>Molorchus</taxon>
    </lineage>
</organism>
<sequence>MVIQRYPSFDTYWTFHVTCLFPFAIALQRANRRTDELRCKYLENGLVLAPAVGPCSTIHQRFIGDHVLQVTDIVQAMRRLGRYFRPPMRTTKN</sequence>
<proteinExistence type="predicted"/>
<dbReference type="EMBL" id="JAPWTJ010000148">
    <property type="protein sequence ID" value="KAJ8982067.1"/>
    <property type="molecule type" value="Genomic_DNA"/>
</dbReference>
<evidence type="ECO:0000313" key="2">
    <source>
        <dbReference type="Proteomes" id="UP001162164"/>
    </source>
</evidence>
<evidence type="ECO:0000313" key="1">
    <source>
        <dbReference type="EMBL" id="KAJ8982067.1"/>
    </source>
</evidence>